<dbReference type="EMBL" id="JAVKGR010000016">
    <property type="protein sequence ID" value="MDR8020124.1"/>
    <property type="molecule type" value="Genomic_DNA"/>
</dbReference>
<reference evidence="1 2" key="1">
    <citation type="submission" date="2023-09" db="EMBL/GenBank/DDBJ databases">
        <title>Description of three actinobacteria isolated from air of manufacturing shop in a pharmaceutical factory.</title>
        <authorList>
            <person name="Zhang D.-F."/>
        </authorList>
    </citation>
    <scope>NUCLEOTIDE SEQUENCE [LARGE SCALE GENOMIC DNA]</scope>
    <source>
        <strain evidence="1 2">LY-0111</strain>
    </source>
</reference>
<organism evidence="1 2">
    <name type="scientific">Nesterenkonia aerolata</name>
    <dbReference type="NCBI Taxonomy" id="3074079"/>
    <lineage>
        <taxon>Bacteria</taxon>
        <taxon>Bacillati</taxon>
        <taxon>Actinomycetota</taxon>
        <taxon>Actinomycetes</taxon>
        <taxon>Micrococcales</taxon>
        <taxon>Micrococcaceae</taxon>
        <taxon>Nesterenkonia</taxon>
    </lineage>
</organism>
<evidence type="ECO:0008006" key="3">
    <source>
        <dbReference type="Google" id="ProtNLM"/>
    </source>
</evidence>
<accession>A0ABU2DUF6</accession>
<dbReference type="Proteomes" id="UP001251870">
    <property type="component" value="Unassembled WGS sequence"/>
</dbReference>
<sequence length="172" mass="18658">MSWKCPPTPAPTSGTDRWHRLADAASDGALLHGSRTAGLNQLEPRTPFDLSADDYSKQTAVFATEDPTWAIAYAVRDESSRHFRSACFYPGATAGTPAQRRIMLDFDRDLDGRPRLSPGVVYILDPTGFSRMPSHVDPEFGLITECQWAKPHTAHIIGAVAVAPADLSCGCS</sequence>
<protein>
    <recommendedName>
        <fullName evidence="3">RES domain-containing protein</fullName>
    </recommendedName>
</protein>
<comment type="caution">
    <text evidence="1">The sequence shown here is derived from an EMBL/GenBank/DDBJ whole genome shotgun (WGS) entry which is preliminary data.</text>
</comment>
<evidence type="ECO:0000313" key="2">
    <source>
        <dbReference type="Proteomes" id="UP001251870"/>
    </source>
</evidence>
<keyword evidence="2" id="KW-1185">Reference proteome</keyword>
<evidence type="ECO:0000313" key="1">
    <source>
        <dbReference type="EMBL" id="MDR8020124.1"/>
    </source>
</evidence>
<proteinExistence type="predicted"/>
<name>A0ABU2DUF6_9MICC</name>
<dbReference type="RefSeq" id="WP_310549106.1">
    <property type="nucleotide sequence ID" value="NZ_JAVKGR010000016.1"/>
</dbReference>
<gene>
    <name evidence="1" type="ORF">RIL96_11165</name>
</gene>